<evidence type="ECO:0000313" key="4">
    <source>
        <dbReference type="EMBL" id="PFX12968.1"/>
    </source>
</evidence>
<dbReference type="InterPro" id="IPR051697">
    <property type="entry name" value="Patched_domain-protein"/>
</dbReference>
<dbReference type="STRING" id="50429.A0A2B4R9A0"/>
<dbReference type="EMBL" id="LSMT01001113">
    <property type="protein sequence ID" value="PFX12968.1"/>
    <property type="molecule type" value="Genomic_DNA"/>
</dbReference>
<protein>
    <submittedName>
        <fullName evidence="4">Protein patched-like 1</fullName>
    </submittedName>
</protein>
<feature type="domain" description="SSD" evidence="3">
    <location>
        <begin position="1"/>
        <end position="113"/>
    </location>
</feature>
<keyword evidence="2" id="KW-1133">Transmembrane helix</keyword>
<reference evidence="5" key="1">
    <citation type="journal article" date="2017" name="bioRxiv">
        <title>Comparative analysis of the genomes of Stylophora pistillata and Acropora digitifera provides evidence for extensive differences between species of corals.</title>
        <authorList>
            <person name="Voolstra C.R."/>
            <person name="Li Y."/>
            <person name="Liew Y.J."/>
            <person name="Baumgarten S."/>
            <person name="Zoccola D."/>
            <person name="Flot J.-F."/>
            <person name="Tambutte S."/>
            <person name="Allemand D."/>
            <person name="Aranda M."/>
        </authorList>
    </citation>
    <scope>NUCLEOTIDE SEQUENCE [LARGE SCALE GENOMIC DNA]</scope>
</reference>
<dbReference type="PANTHER" id="PTHR10796:SF92">
    <property type="entry name" value="PATCHED-RELATED, ISOFORM A"/>
    <property type="match status" value="1"/>
</dbReference>
<evidence type="ECO:0000313" key="5">
    <source>
        <dbReference type="Proteomes" id="UP000225706"/>
    </source>
</evidence>
<keyword evidence="2" id="KW-0812">Transmembrane</keyword>
<dbReference type="AlphaFoldDB" id="A0A2B4R9A0"/>
<dbReference type="OrthoDB" id="6510177at2759"/>
<evidence type="ECO:0000259" key="3">
    <source>
        <dbReference type="PROSITE" id="PS50156"/>
    </source>
</evidence>
<organism evidence="4 5">
    <name type="scientific">Stylophora pistillata</name>
    <name type="common">Smooth cauliflower coral</name>
    <dbReference type="NCBI Taxonomy" id="50429"/>
    <lineage>
        <taxon>Eukaryota</taxon>
        <taxon>Metazoa</taxon>
        <taxon>Cnidaria</taxon>
        <taxon>Anthozoa</taxon>
        <taxon>Hexacorallia</taxon>
        <taxon>Scleractinia</taxon>
        <taxon>Astrocoeniina</taxon>
        <taxon>Pocilloporidae</taxon>
        <taxon>Stylophora</taxon>
    </lineage>
</organism>
<dbReference type="InterPro" id="IPR000731">
    <property type="entry name" value="SSD"/>
</dbReference>
<keyword evidence="2" id="KW-0472">Membrane</keyword>
<dbReference type="PANTHER" id="PTHR10796">
    <property type="entry name" value="PATCHED-RELATED"/>
    <property type="match status" value="1"/>
</dbReference>
<proteinExistence type="inferred from homology"/>
<name>A0A2B4R9A0_STYPI</name>
<accession>A0A2B4R9A0</accession>
<dbReference type="InterPro" id="IPR053958">
    <property type="entry name" value="HMGCR/SNAP/NPC1-like_SSD"/>
</dbReference>
<gene>
    <name evidence="4" type="primary">ptc-1</name>
    <name evidence="4" type="ORF">AWC38_SpisGene22994</name>
</gene>
<dbReference type="Proteomes" id="UP000225706">
    <property type="component" value="Unassembled WGS sequence"/>
</dbReference>
<comment type="caution">
    <text evidence="4">The sequence shown here is derived from an EMBL/GenBank/DDBJ whole genome shotgun (WGS) entry which is preliminary data.</text>
</comment>
<dbReference type="PROSITE" id="PS50156">
    <property type="entry name" value="SSD"/>
    <property type="match status" value="1"/>
</dbReference>
<feature type="transmembrane region" description="Helical" evidence="2">
    <location>
        <begin position="190"/>
        <end position="208"/>
    </location>
</feature>
<dbReference type="Pfam" id="PF12349">
    <property type="entry name" value="Sterol-sensing"/>
    <property type="match status" value="1"/>
</dbReference>
<comment type="similarity">
    <text evidence="1">Belongs to the patched family.</text>
</comment>
<feature type="transmembrane region" description="Helical" evidence="2">
    <location>
        <begin position="12"/>
        <end position="36"/>
    </location>
</feature>
<dbReference type="Gene3D" id="1.20.1640.10">
    <property type="entry name" value="Multidrug efflux transporter AcrB transmembrane domain"/>
    <property type="match status" value="1"/>
</dbReference>
<keyword evidence="5" id="KW-1185">Reference proteome</keyword>
<evidence type="ECO:0000256" key="1">
    <source>
        <dbReference type="ARBA" id="ARBA00005585"/>
    </source>
</evidence>
<feature type="transmembrane region" description="Helical" evidence="2">
    <location>
        <begin position="48"/>
        <end position="67"/>
    </location>
</feature>
<dbReference type="SUPFAM" id="SSF82866">
    <property type="entry name" value="Multidrug efflux transporter AcrB transmembrane domain"/>
    <property type="match status" value="1"/>
</dbReference>
<dbReference type="GO" id="GO:0016020">
    <property type="term" value="C:membrane"/>
    <property type="evidence" value="ECO:0007669"/>
    <property type="project" value="TreeGrafter"/>
</dbReference>
<evidence type="ECO:0000256" key="2">
    <source>
        <dbReference type="SAM" id="Phobius"/>
    </source>
</evidence>
<sequence length="218" mass="23661">MLGKFSNPLTGHSLLANAGVFAVTLDILAGLGLGMWFQVPFVSIKGVLPFLIHGIGLDGIFILADYLDRQPHDLATTEKIKGEMRHTGATVTMTTIADLVAFAVSTSASFPAISPSSERIEDFLMVVTFFVAKMTYDVRRIKSGRRDCLPCCLAPRTKDGEPALDEPITQTSSRVTKAWGKFLMLPETKIEATIISLVLIGAGIYGVTHVDEAFNRKT</sequence>